<dbReference type="PRINTS" id="PR00401">
    <property type="entry name" value="SH2DOMAIN"/>
</dbReference>
<dbReference type="SMART" id="SM00252">
    <property type="entry name" value="SH2"/>
    <property type="match status" value="1"/>
</dbReference>
<dbReference type="PROSITE" id="PS50001">
    <property type="entry name" value="SH2"/>
    <property type="match status" value="1"/>
</dbReference>
<dbReference type="Pfam" id="PF00017">
    <property type="entry name" value="SH2"/>
    <property type="match status" value="1"/>
</dbReference>
<evidence type="ECO:0000313" key="4">
    <source>
        <dbReference type="EMBL" id="KPP74068.1"/>
    </source>
</evidence>
<dbReference type="InterPro" id="IPR000980">
    <property type="entry name" value="SH2"/>
</dbReference>
<dbReference type="AlphaFoldDB" id="A0A0P7VKD0"/>
<accession>A0A0P7VKD0</accession>
<dbReference type="SUPFAM" id="SSF55550">
    <property type="entry name" value="SH2 domain"/>
    <property type="match status" value="1"/>
</dbReference>
<dbReference type="Proteomes" id="UP000034805">
    <property type="component" value="Unassembled WGS sequence"/>
</dbReference>
<reference evidence="4 5" key="1">
    <citation type="submission" date="2015-08" db="EMBL/GenBank/DDBJ databases">
        <title>The genome of the Asian arowana (Scleropages formosus).</title>
        <authorList>
            <person name="Tan M.H."/>
            <person name="Gan H.M."/>
            <person name="Croft L.J."/>
            <person name="Austin C.M."/>
        </authorList>
    </citation>
    <scope>NUCLEOTIDE SEQUENCE [LARGE SCALE GENOMIC DNA]</scope>
    <source>
        <strain evidence="4">Aro1</strain>
    </source>
</reference>
<evidence type="ECO:0000256" key="2">
    <source>
        <dbReference type="PROSITE-ProRule" id="PRU00191"/>
    </source>
</evidence>
<proteinExistence type="predicted"/>
<organism evidence="4 5">
    <name type="scientific">Scleropages formosus</name>
    <name type="common">Asian bonytongue</name>
    <name type="synonym">Osteoglossum formosum</name>
    <dbReference type="NCBI Taxonomy" id="113540"/>
    <lineage>
        <taxon>Eukaryota</taxon>
        <taxon>Metazoa</taxon>
        <taxon>Chordata</taxon>
        <taxon>Craniata</taxon>
        <taxon>Vertebrata</taxon>
        <taxon>Euteleostomi</taxon>
        <taxon>Actinopterygii</taxon>
        <taxon>Neopterygii</taxon>
        <taxon>Teleostei</taxon>
        <taxon>Osteoglossocephala</taxon>
        <taxon>Osteoglossomorpha</taxon>
        <taxon>Osteoglossiformes</taxon>
        <taxon>Osteoglossidae</taxon>
        <taxon>Scleropages</taxon>
    </lineage>
</organism>
<name>A0A0P7VKD0_SCLFO</name>
<feature type="non-terminal residue" evidence="4">
    <location>
        <position position="336"/>
    </location>
</feature>
<dbReference type="EMBL" id="JARO02001914">
    <property type="protein sequence ID" value="KPP74068.1"/>
    <property type="molecule type" value="Genomic_DNA"/>
</dbReference>
<dbReference type="InterPro" id="IPR036028">
    <property type="entry name" value="SH3-like_dom_sf"/>
</dbReference>
<dbReference type="Gene3D" id="3.30.505.10">
    <property type="entry name" value="SH2 domain"/>
    <property type="match status" value="1"/>
</dbReference>
<evidence type="ECO:0000256" key="1">
    <source>
        <dbReference type="ARBA" id="ARBA00023288"/>
    </source>
</evidence>
<dbReference type="STRING" id="113540.ENSSFOP00015017069"/>
<feature type="domain" description="SH2" evidence="3">
    <location>
        <begin position="90"/>
        <end position="181"/>
    </location>
</feature>
<dbReference type="InterPro" id="IPR036860">
    <property type="entry name" value="SH2_dom_sf"/>
</dbReference>
<protein>
    <submittedName>
        <fullName evidence="4">Src-like-adapter-like</fullName>
    </submittedName>
</protein>
<keyword evidence="2" id="KW-0727">SH2 domain</keyword>
<keyword evidence="1" id="KW-0449">Lipoprotein</keyword>
<sequence length="336" mass="38105">MGNTMRTAEPSMAEDNAADYYDSQEKVTESDILVVLHDYPSPTVSEPIFRTGEKLKVLSEEGCWWKVCSILTENVNYIPNHHVAKVYHSWLFEGVDRQKSEELLYLPGNRVGSFMIRESMRQRGTYSLSVRHRSIKHYRIFRLPNHWYYISPRLTFQCLEDLVNHYSDSADGLCCMLNAPCLALTPSPLGRPSQAAPIVMRRNLDRRNADRSELGNENGGLHSDASAALSFGLRDSISSYLSLARSEDFWSRKSNRKKKSKSIIVIEAERLIIALRSGRVQQLSPAFTSCAGRHISEGLVHVAVTALSLTSKHKRINAYRKALLALLVMWRDATEC</sequence>
<evidence type="ECO:0000313" key="5">
    <source>
        <dbReference type="Proteomes" id="UP000034805"/>
    </source>
</evidence>
<gene>
    <name evidence="4" type="ORF">Z043_106800</name>
</gene>
<dbReference type="SUPFAM" id="SSF50044">
    <property type="entry name" value="SH3-domain"/>
    <property type="match status" value="1"/>
</dbReference>
<dbReference type="Gene3D" id="2.30.30.40">
    <property type="entry name" value="SH3 Domains"/>
    <property type="match status" value="1"/>
</dbReference>
<dbReference type="InterPro" id="IPR043539">
    <property type="entry name" value="Grb2-like"/>
</dbReference>
<comment type="caution">
    <text evidence="4">The sequence shown here is derived from an EMBL/GenBank/DDBJ whole genome shotgun (WGS) entry which is preliminary data.</text>
</comment>
<dbReference type="FunFam" id="3.30.505.10:FF:000039">
    <property type="entry name" value="src-like-adapter isoform X1"/>
    <property type="match status" value="1"/>
</dbReference>
<evidence type="ECO:0000259" key="3">
    <source>
        <dbReference type="PROSITE" id="PS50001"/>
    </source>
</evidence>
<dbReference type="PANTHER" id="PTHR46037">
    <property type="entry name" value="PROTEIN ENHANCER OF SEVENLESS 2B"/>
    <property type="match status" value="1"/>
</dbReference>